<evidence type="ECO:0000313" key="3">
    <source>
        <dbReference type="Proteomes" id="UP000225706"/>
    </source>
</evidence>
<dbReference type="InterPro" id="IPR029526">
    <property type="entry name" value="PGBD"/>
</dbReference>
<protein>
    <recommendedName>
        <fullName evidence="1">PiggyBac transposable element-derived protein domain-containing protein</fullName>
    </recommendedName>
</protein>
<organism evidence="2 3">
    <name type="scientific">Stylophora pistillata</name>
    <name type="common">Smooth cauliflower coral</name>
    <dbReference type="NCBI Taxonomy" id="50429"/>
    <lineage>
        <taxon>Eukaryota</taxon>
        <taxon>Metazoa</taxon>
        <taxon>Cnidaria</taxon>
        <taxon>Anthozoa</taxon>
        <taxon>Hexacorallia</taxon>
        <taxon>Scleractinia</taxon>
        <taxon>Astrocoeniina</taxon>
        <taxon>Pocilloporidae</taxon>
        <taxon>Stylophora</taxon>
    </lineage>
</organism>
<dbReference type="AlphaFoldDB" id="A0A2B4RYF3"/>
<reference evidence="3" key="1">
    <citation type="journal article" date="2017" name="bioRxiv">
        <title>Comparative analysis of the genomes of Stylophora pistillata and Acropora digitifera provides evidence for extensive differences between species of corals.</title>
        <authorList>
            <person name="Voolstra C.R."/>
            <person name="Li Y."/>
            <person name="Liew Y.J."/>
            <person name="Baumgarten S."/>
            <person name="Zoccola D."/>
            <person name="Flot J.-F."/>
            <person name="Tambutte S."/>
            <person name="Allemand D."/>
            <person name="Aranda M."/>
        </authorList>
    </citation>
    <scope>NUCLEOTIDE SEQUENCE [LARGE SCALE GENOMIC DNA]</scope>
</reference>
<dbReference type="Pfam" id="PF13843">
    <property type="entry name" value="DDE_Tnp_1_7"/>
    <property type="match status" value="1"/>
</dbReference>
<dbReference type="Proteomes" id="UP000225706">
    <property type="component" value="Unassembled WGS sequence"/>
</dbReference>
<dbReference type="PANTHER" id="PTHR47510:SF3">
    <property type="entry name" value="ENDO_EXONUCLEASE_PHOSPHATASE DOMAIN-CONTAINING PROTEIN"/>
    <property type="match status" value="1"/>
</dbReference>
<name>A0A2B4RYF3_STYPI</name>
<keyword evidence="3" id="KW-1185">Reference proteome</keyword>
<feature type="domain" description="PiggyBac transposable element-derived protein" evidence="1">
    <location>
        <begin position="331"/>
        <end position="428"/>
    </location>
</feature>
<sequence>MALTTLDWSDVLNEVDINKAVEVFEVKIRAVMNKFTPQKSVRMSSPVWMSPLVKCLLRTKSHISLNNKERLSLFNKCISELITENRRKLAAIGSSEWWKGVDALSQRRSSLLINLDKNSLVCLNDYFANLCYDDIYIRPIDMDILDSVKPPKISERCVWNTLVHVKKTATGPDDLPYWIWKDCAELLTPIITHVWNLSLSTHTWPDSWNRANVNPLPKVNMPIEDSDYRGINVTPVIARLFKKVVYRTQAQSVIENNLSHSQFACRQAGSCTNTLLAIQHQTYKYLDSSDCSTVRIFTMDFRQWKSVNRGTTQGSKKEIWIQTLYPPQESQVWCKVEDSGYTSFKFYTDMEFVSPVAQKLSLSERAIVDFLQSLLQKGYHLYTDNWYTSVQLHKYLHHQGTLACGTIQSNRKGFPEQTRQKAPQSAPDKANLNYYDKYMGGVDYIYQLQKPYENQMVPHPGKSVAMKSGSRPALRRSDDIDIRLDDHHLKDVSTVKYLVNQKALQMSYNARSIGIDGSSDTDVEETNLATVRIFDVERAKTVTSHFYQMCVTSGRDASKSGKPSIHIVYHSIMKLANTLRNRVIKVEVMKKALNEINLQDPTIYLPLSSIHLGGMTKFTLQRLLNQGEISPTAYTHFLTAAQEYFKAAFQYVLSKSPITDELLKHATWINVQKLSQAKWESVECFLSRFQSALNTVNIDKMYDEFHNYRSLTDDDIGMIAWKEARVVDGLVNDQKIFFYRVDIMWWYISQMVIPESSAIRFCHLQKVAELVVLLPHSNAG</sequence>
<comment type="caution">
    <text evidence="2">The sequence shown here is derived from an EMBL/GenBank/DDBJ whole genome shotgun (WGS) entry which is preliminary data.</text>
</comment>
<dbReference type="EMBL" id="LSMT01000261">
    <property type="protein sequence ID" value="PFX21813.1"/>
    <property type="molecule type" value="Genomic_DNA"/>
</dbReference>
<accession>A0A2B4RYF3</accession>
<dbReference type="OrthoDB" id="5985491at2759"/>
<gene>
    <name evidence="2" type="ORF">AWC38_SpisGene13665</name>
</gene>
<dbReference type="PANTHER" id="PTHR47510">
    <property type="entry name" value="REVERSE TRANSCRIPTASE DOMAIN-CONTAINING PROTEIN"/>
    <property type="match status" value="1"/>
</dbReference>
<proteinExistence type="predicted"/>
<evidence type="ECO:0000259" key="1">
    <source>
        <dbReference type="Pfam" id="PF13843"/>
    </source>
</evidence>
<evidence type="ECO:0000313" key="2">
    <source>
        <dbReference type="EMBL" id="PFX21813.1"/>
    </source>
</evidence>